<reference evidence="6 7" key="1">
    <citation type="submission" date="2017-05" db="EMBL/GenBank/DDBJ databases">
        <authorList>
            <person name="Varghese N."/>
            <person name="Submissions S."/>
        </authorList>
    </citation>
    <scope>NUCLEOTIDE SEQUENCE [LARGE SCALE GENOMIC DNA]</scope>
    <source>
        <strain evidence="6 7">DSM 26001</strain>
    </source>
</reference>
<dbReference type="SUPFAM" id="SSF103473">
    <property type="entry name" value="MFS general substrate transporter"/>
    <property type="match status" value="1"/>
</dbReference>
<feature type="transmembrane region" description="Helical" evidence="4">
    <location>
        <begin position="138"/>
        <end position="160"/>
    </location>
</feature>
<dbReference type="PROSITE" id="PS50850">
    <property type="entry name" value="MFS"/>
    <property type="match status" value="1"/>
</dbReference>
<feature type="transmembrane region" description="Helical" evidence="4">
    <location>
        <begin position="104"/>
        <end position="126"/>
    </location>
</feature>
<keyword evidence="7" id="KW-1185">Reference proteome</keyword>
<dbReference type="PANTHER" id="PTHR23537">
    <property type="match status" value="1"/>
</dbReference>
<feature type="transmembrane region" description="Helical" evidence="4">
    <location>
        <begin position="205"/>
        <end position="224"/>
    </location>
</feature>
<evidence type="ECO:0000256" key="3">
    <source>
        <dbReference type="ARBA" id="ARBA00023136"/>
    </source>
</evidence>
<dbReference type="InterPro" id="IPR010645">
    <property type="entry name" value="MFS_4"/>
</dbReference>
<gene>
    <name evidence="6" type="ORF">SAMN06295970_10624</name>
</gene>
<dbReference type="PANTHER" id="PTHR23537:SF1">
    <property type="entry name" value="SUGAR TRANSPORTER"/>
    <property type="match status" value="1"/>
</dbReference>
<feature type="transmembrane region" description="Helical" evidence="4">
    <location>
        <begin position="79"/>
        <end position="98"/>
    </location>
</feature>
<feature type="transmembrane region" description="Helical" evidence="4">
    <location>
        <begin position="166"/>
        <end position="184"/>
    </location>
</feature>
<dbReference type="Gene3D" id="1.20.1250.20">
    <property type="entry name" value="MFS general substrate transporter like domains"/>
    <property type="match status" value="2"/>
</dbReference>
<feature type="transmembrane region" description="Helical" evidence="4">
    <location>
        <begin position="296"/>
        <end position="320"/>
    </location>
</feature>
<keyword evidence="1 4" id="KW-0812">Transmembrane</keyword>
<feature type="transmembrane region" description="Helical" evidence="4">
    <location>
        <begin position="272"/>
        <end position="290"/>
    </location>
</feature>
<dbReference type="EMBL" id="FXUL01000006">
    <property type="protein sequence ID" value="SMP59203.1"/>
    <property type="molecule type" value="Genomic_DNA"/>
</dbReference>
<dbReference type="InterPro" id="IPR020846">
    <property type="entry name" value="MFS_dom"/>
</dbReference>
<name>A0ABY1Q472_9BURK</name>
<comment type="caution">
    <text evidence="6">The sequence shown here is derived from an EMBL/GenBank/DDBJ whole genome shotgun (WGS) entry which is preliminary data.</text>
</comment>
<evidence type="ECO:0000259" key="5">
    <source>
        <dbReference type="PROSITE" id="PS50850"/>
    </source>
</evidence>
<feature type="transmembrane region" description="Helical" evidence="4">
    <location>
        <begin position="362"/>
        <end position="381"/>
    </location>
</feature>
<evidence type="ECO:0000256" key="2">
    <source>
        <dbReference type="ARBA" id="ARBA00022989"/>
    </source>
</evidence>
<feature type="transmembrane region" description="Helical" evidence="4">
    <location>
        <begin position="332"/>
        <end position="356"/>
    </location>
</feature>
<organism evidence="6 7">
    <name type="scientific">Noviherbaspirillum suwonense</name>
    <dbReference type="NCBI Taxonomy" id="1224511"/>
    <lineage>
        <taxon>Bacteria</taxon>
        <taxon>Pseudomonadati</taxon>
        <taxon>Pseudomonadota</taxon>
        <taxon>Betaproteobacteria</taxon>
        <taxon>Burkholderiales</taxon>
        <taxon>Oxalobacteraceae</taxon>
        <taxon>Noviherbaspirillum</taxon>
    </lineage>
</organism>
<proteinExistence type="predicted"/>
<protein>
    <submittedName>
        <fullName evidence="6">Predicted arabinose efflux permease, MFS family</fullName>
    </submittedName>
</protein>
<keyword evidence="2 4" id="KW-1133">Transmembrane helix</keyword>
<dbReference type="RefSeq" id="WP_283442142.1">
    <property type="nucleotide sequence ID" value="NZ_FXUL01000006.1"/>
</dbReference>
<feature type="transmembrane region" description="Helical" evidence="4">
    <location>
        <begin position="244"/>
        <end position="265"/>
    </location>
</feature>
<evidence type="ECO:0000256" key="1">
    <source>
        <dbReference type="ARBA" id="ARBA00022692"/>
    </source>
</evidence>
<evidence type="ECO:0000313" key="6">
    <source>
        <dbReference type="EMBL" id="SMP59203.1"/>
    </source>
</evidence>
<accession>A0ABY1Q472</accession>
<feature type="domain" description="Major facilitator superfamily (MFS) profile" evidence="5">
    <location>
        <begin position="11"/>
        <end position="385"/>
    </location>
</feature>
<feature type="transmembrane region" description="Helical" evidence="4">
    <location>
        <begin position="49"/>
        <end position="67"/>
    </location>
</feature>
<keyword evidence="3 4" id="KW-0472">Membrane</keyword>
<dbReference type="Pfam" id="PF06779">
    <property type="entry name" value="MFS_4"/>
    <property type="match status" value="1"/>
</dbReference>
<sequence length="391" mass="40243">MLNRLPFTWWSLALAGLCANMIGIGIGRFSYVPLLPLIIDGGWATPSGAAQLAAANLIGYLIGALAAHPLAVRLGAPAVIRGAMLALLFSLVACAFQPALAWLWIWRCLAGATGGLVIILAAPHVLSQVDAKVRGRAVGLVFSGIGLGVVFSGFAVPAFGARHLQAAWLALAACAAIAIVYAWPKFASDARPRLAAPPGPLLPRGAMLALLCAYPLDAIGYLPHTVFWVEYLVHGLSMPMSVGGAFWAVFGAGAAIGPLLTGMIADRLGFRLTVIGCMACKAFAVALPLMSTSTAALFVSSFMVGALTPGLVAVASGRALEIVGPGAHQRNWAMMTFLYALMQALGGYAMAALYGALHSFDLLFAIGASALLVAAVIASLGGRPQVAAARD</sequence>
<dbReference type="Proteomes" id="UP001158049">
    <property type="component" value="Unassembled WGS sequence"/>
</dbReference>
<feature type="transmembrane region" description="Helical" evidence="4">
    <location>
        <begin position="7"/>
        <end position="29"/>
    </location>
</feature>
<evidence type="ECO:0000313" key="7">
    <source>
        <dbReference type="Proteomes" id="UP001158049"/>
    </source>
</evidence>
<evidence type="ECO:0000256" key="4">
    <source>
        <dbReference type="SAM" id="Phobius"/>
    </source>
</evidence>
<dbReference type="InterPro" id="IPR036259">
    <property type="entry name" value="MFS_trans_sf"/>
</dbReference>